<dbReference type="RefSeq" id="WP_187588410.1">
    <property type="nucleotide sequence ID" value="NZ_JACLHY010000038.1"/>
</dbReference>
<reference evidence="2 3" key="1">
    <citation type="submission" date="2020-08" db="EMBL/GenBank/DDBJ databases">
        <title>Arenibacter gaetbuli sp. nov., isolated from a sand dune.</title>
        <authorList>
            <person name="Park S."/>
            <person name="Yoon J.-H."/>
        </authorList>
    </citation>
    <scope>NUCLEOTIDE SEQUENCE [LARGE SCALE GENOMIC DNA]</scope>
    <source>
        <strain evidence="2 3">BSSL-BM3</strain>
    </source>
</reference>
<keyword evidence="3" id="KW-1185">Reference proteome</keyword>
<keyword evidence="1" id="KW-0472">Membrane</keyword>
<accession>A0ABR7QTK0</accession>
<proteinExistence type="predicted"/>
<keyword evidence="1" id="KW-0812">Transmembrane</keyword>
<feature type="transmembrane region" description="Helical" evidence="1">
    <location>
        <begin position="121"/>
        <end position="140"/>
    </location>
</feature>
<evidence type="ECO:0000256" key="1">
    <source>
        <dbReference type="SAM" id="Phobius"/>
    </source>
</evidence>
<dbReference type="Proteomes" id="UP000618952">
    <property type="component" value="Unassembled WGS sequence"/>
</dbReference>
<name>A0ABR7QTK0_9FLAO</name>
<gene>
    <name evidence="2" type="ORF">H4O18_21160</name>
</gene>
<evidence type="ECO:0000313" key="3">
    <source>
        <dbReference type="Proteomes" id="UP000618952"/>
    </source>
</evidence>
<sequence>MKKNHKYSQNIAKIIASKSFGKSNTYSNLLQYLVSSTLQKSIPKETTIASEILGKTDFDPSQSTLVRVYAYNLRKKLGTYYSTEGKHDKIIVQIPKGSYEVKFVERKSVKKKDINLLNRKIGITLFLILILSLAYNAFLYPTNYNTNPVNKDGLWKDLLTENKPLMVILGDLFIFQEEDTSKGTQKIIRDPFINSLEDYDQFTLEHPQTNLKYEPLSYSLLIYNSALWIKDLSEIFSYNQSDFTIRNMVRFNPKELPDNNFMVIGMMKTFGLFMDYLKSPKLFYNIQDQSIVYRNDPDGRETVYLPYGDPNGHHTDYGLITKVPGPNNNNIYLFGGIWDTAASQSLKYFTSPKLLHELEVGLKEKFGELPKYYQVLLEVKGIDRMELSSKILIMEKIESKYLLDND</sequence>
<organism evidence="2 3">
    <name type="scientific">Arenibacter arenosicollis</name>
    <dbReference type="NCBI Taxonomy" id="2762274"/>
    <lineage>
        <taxon>Bacteria</taxon>
        <taxon>Pseudomonadati</taxon>
        <taxon>Bacteroidota</taxon>
        <taxon>Flavobacteriia</taxon>
        <taxon>Flavobacteriales</taxon>
        <taxon>Flavobacteriaceae</taxon>
        <taxon>Arenibacter</taxon>
    </lineage>
</organism>
<protein>
    <submittedName>
        <fullName evidence="2">Uncharacterized protein</fullName>
    </submittedName>
</protein>
<keyword evidence="1" id="KW-1133">Transmembrane helix</keyword>
<evidence type="ECO:0000313" key="2">
    <source>
        <dbReference type="EMBL" id="MBC8770517.1"/>
    </source>
</evidence>
<dbReference type="EMBL" id="JACLHY010000038">
    <property type="protein sequence ID" value="MBC8770517.1"/>
    <property type="molecule type" value="Genomic_DNA"/>
</dbReference>
<comment type="caution">
    <text evidence="2">The sequence shown here is derived from an EMBL/GenBank/DDBJ whole genome shotgun (WGS) entry which is preliminary data.</text>
</comment>